<protein>
    <recommendedName>
        <fullName evidence="3">Outer membrane protein assembly factor BamE domain-containing protein</fullName>
    </recommendedName>
</protein>
<dbReference type="Pfam" id="PF04355">
    <property type="entry name" value="BamE"/>
    <property type="match status" value="1"/>
</dbReference>
<evidence type="ECO:0000256" key="2">
    <source>
        <dbReference type="ARBA" id="ARBA00023136"/>
    </source>
</evidence>
<dbReference type="InterPro" id="IPR007450">
    <property type="entry name" value="BamE_dom"/>
</dbReference>
<evidence type="ECO:0000256" key="1">
    <source>
        <dbReference type="ARBA" id="ARBA00022729"/>
    </source>
</evidence>
<dbReference type="RefSeq" id="WP_350331453.1">
    <property type="nucleotide sequence ID" value="NZ_CP054719.1"/>
</dbReference>
<dbReference type="InterPro" id="IPR037873">
    <property type="entry name" value="BamE-like"/>
</dbReference>
<feature type="domain" description="Outer membrane protein assembly factor BamE" evidence="3">
    <location>
        <begin position="43"/>
        <end position="111"/>
    </location>
</feature>
<dbReference type="KEGG" id="pbal:CPBP_00665"/>
<dbReference type="GO" id="GO:0019867">
    <property type="term" value="C:outer membrane"/>
    <property type="evidence" value="ECO:0007669"/>
    <property type="project" value="InterPro"/>
</dbReference>
<keyword evidence="2" id="KW-0472">Membrane</keyword>
<evidence type="ECO:0000313" key="4">
    <source>
        <dbReference type="EMBL" id="QOL19894.1"/>
    </source>
</evidence>
<dbReference type="Proteomes" id="UP000594001">
    <property type="component" value="Chromosome"/>
</dbReference>
<keyword evidence="5" id="KW-1185">Reference proteome</keyword>
<dbReference type="PROSITE" id="PS51257">
    <property type="entry name" value="PROKAR_LIPOPROTEIN"/>
    <property type="match status" value="1"/>
</dbReference>
<gene>
    <name evidence="4" type="ORF">CPBP_00665</name>
</gene>
<sequence length="128" mass="14227">MKILSSCVIALTLLGCVTKTGNMELERTTPGSLDAVIKRHVTTATDIRNYLGSPLRVEHNSSGHEVWTYVFRKTDVKARTFVPIANLFSSEVDTSEKTLVITFDSNKYVSNYSISETVQKNKAGILEQ</sequence>
<reference evidence="4 5" key="1">
    <citation type="submission" date="2020-06" db="EMBL/GenBank/DDBJ databases">
        <title>The endosymbiont of the kinetoplastid Bodo saltans is a Paracaedibacter-like alpha-proteobacterium possessing a putative toxin-antitoxin system.</title>
        <authorList>
            <person name="Midha S."/>
            <person name="Rigden D.J."/>
            <person name="Siozios S."/>
            <person name="Hurst G.D.D."/>
            <person name="Jackson A.P."/>
        </authorList>
    </citation>
    <scope>NUCLEOTIDE SEQUENCE [LARGE SCALE GENOMIC DNA]</scope>
    <source>
        <strain evidence="4">Lake Konstanz</strain>
    </source>
</reference>
<dbReference type="AlphaFoldDB" id="A0A7L9RTI3"/>
<dbReference type="EMBL" id="CP054719">
    <property type="protein sequence ID" value="QOL19894.1"/>
    <property type="molecule type" value="Genomic_DNA"/>
</dbReference>
<evidence type="ECO:0000259" key="3">
    <source>
        <dbReference type="Pfam" id="PF04355"/>
    </source>
</evidence>
<name>A0A7L9RTI3_9PROT</name>
<proteinExistence type="predicted"/>
<accession>A0A7L9RTI3</accession>
<dbReference type="Gene3D" id="3.30.1450.10">
    <property type="match status" value="1"/>
</dbReference>
<organism evidence="4 5">
    <name type="scientific">Candidatus Bodocaedibacter vickermanii</name>
    <dbReference type="NCBI Taxonomy" id="2741701"/>
    <lineage>
        <taxon>Bacteria</taxon>
        <taxon>Pseudomonadati</taxon>
        <taxon>Pseudomonadota</taxon>
        <taxon>Alphaproteobacteria</taxon>
        <taxon>Holosporales</taxon>
        <taxon>Candidatus Paracaedibacteraceae</taxon>
        <taxon>Candidatus Bodocaedibacter</taxon>
    </lineage>
</organism>
<keyword evidence="1" id="KW-0732">Signal</keyword>
<evidence type="ECO:0000313" key="5">
    <source>
        <dbReference type="Proteomes" id="UP000594001"/>
    </source>
</evidence>